<dbReference type="OrthoDB" id="8450218at2"/>
<reference evidence="2 3" key="1">
    <citation type="submission" date="2014-12" db="EMBL/GenBank/DDBJ databases">
        <title>16Stimator: statistical estimation of ribosomal gene copy numbers from draft genome assemblies.</title>
        <authorList>
            <person name="Perisin M.A."/>
            <person name="Vetter M."/>
            <person name="Gilbert J.A."/>
            <person name="Bergelson J."/>
        </authorList>
    </citation>
    <scope>NUCLEOTIDE SEQUENCE [LARGE SCALE GENOMIC DNA]</scope>
    <source>
        <strain evidence="2 3">MEJ076</strain>
    </source>
</reference>
<sequence length="252" mass="28807">MAKRKKRVLLTKREAVARLDAMMPILYRNVVNALRIEATMEVGNAIIQDMPDKAFPGALAFNAIMQSLAFDLAMHLARLYDVGSRRRPVNSRDVASIPLAVRLLRQKRCQKELMLRARDWIPGDKYFSNVFENDCYKAIQSASAGYTETFKGSFGRSGLRTLKLFRDTFMAHSLMTDVDAKPIYHQLFRLTDCARDFIEAARLAVSGTSSSLEKQESLFIKNADEFWRMALLGERLDDDGQRASNRKWLEEN</sequence>
<accession>A0A0D0J0V2</accession>
<feature type="domain" description="HEPN AbiU2-like" evidence="1">
    <location>
        <begin position="56"/>
        <end position="226"/>
    </location>
</feature>
<dbReference type="InterPro" id="IPR040704">
    <property type="entry name" value="HEPN_AbiU2"/>
</dbReference>
<evidence type="ECO:0000313" key="2">
    <source>
        <dbReference type="EMBL" id="KIP99084.1"/>
    </source>
</evidence>
<dbReference type="EMBL" id="JXQV01000030">
    <property type="protein sequence ID" value="KIP99084.1"/>
    <property type="molecule type" value="Genomic_DNA"/>
</dbReference>
<evidence type="ECO:0000313" key="3">
    <source>
        <dbReference type="Proteomes" id="UP000035017"/>
    </source>
</evidence>
<dbReference type="Proteomes" id="UP000035017">
    <property type="component" value="Unassembled WGS sequence"/>
</dbReference>
<protein>
    <recommendedName>
        <fullName evidence="1">HEPN AbiU2-like domain-containing protein</fullName>
    </recommendedName>
</protein>
<name>A0A0D0J0V2_AGRTU</name>
<dbReference type="Pfam" id="PF18734">
    <property type="entry name" value="HEPN_AbiU2"/>
    <property type="match status" value="1"/>
</dbReference>
<evidence type="ECO:0000259" key="1">
    <source>
        <dbReference type="Pfam" id="PF18734"/>
    </source>
</evidence>
<gene>
    <name evidence="2" type="ORF">RU07_20655</name>
</gene>
<comment type="caution">
    <text evidence="2">The sequence shown here is derived from an EMBL/GenBank/DDBJ whole genome shotgun (WGS) entry which is preliminary data.</text>
</comment>
<organism evidence="2 3">
    <name type="scientific">Agrobacterium tumefaciens</name>
    <dbReference type="NCBI Taxonomy" id="358"/>
    <lineage>
        <taxon>Bacteria</taxon>
        <taxon>Pseudomonadati</taxon>
        <taxon>Pseudomonadota</taxon>
        <taxon>Alphaproteobacteria</taxon>
        <taxon>Hyphomicrobiales</taxon>
        <taxon>Rhizobiaceae</taxon>
        <taxon>Rhizobium/Agrobacterium group</taxon>
        <taxon>Agrobacterium</taxon>
        <taxon>Agrobacterium tumefaciens complex</taxon>
    </lineage>
</organism>
<dbReference type="AlphaFoldDB" id="A0A0D0J0V2"/>
<proteinExistence type="predicted"/>